<dbReference type="Proteomes" id="UP000030111">
    <property type="component" value="Unassembled WGS sequence"/>
</dbReference>
<comment type="caution">
    <text evidence="2">The sequence shown here is derived from an EMBL/GenBank/DDBJ whole genome shotgun (WGS) entry which is preliminary data.</text>
</comment>
<dbReference type="InterPro" id="IPR027417">
    <property type="entry name" value="P-loop_NTPase"/>
</dbReference>
<name>A0A0A2MHB5_9FLAO</name>
<proteinExistence type="predicted"/>
<dbReference type="OrthoDB" id="88903at2"/>
<dbReference type="RefSeq" id="WP_035738516.1">
    <property type="nucleotide sequence ID" value="NZ_AUGP01000017.1"/>
</dbReference>
<dbReference type="eggNOG" id="COG4928">
    <property type="taxonomic scope" value="Bacteria"/>
</dbReference>
<dbReference type="SUPFAM" id="SSF52540">
    <property type="entry name" value="P-loop containing nucleoside triphosphate hydrolases"/>
    <property type="match status" value="1"/>
</dbReference>
<organism evidence="2 3">
    <name type="scientific">Flavobacterium subsaxonicum WB 4.1-42 = DSM 21790</name>
    <dbReference type="NCBI Taxonomy" id="1121898"/>
    <lineage>
        <taxon>Bacteria</taxon>
        <taxon>Pseudomonadati</taxon>
        <taxon>Bacteroidota</taxon>
        <taxon>Flavobacteriia</taxon>
        <taxon>Flavobacteriales</taxon>
        <taxon>Flavobacteriaceae</taxon>
        <taxon>Flavobacterium</taxon>
    </lineage>
</organism>
<evidence type="ECO:0000313" key="3">
    <source>
        <dbReference type="Proteomes" id="UP000030111"/>
    </source>
</evidence>
<sequence length="611" mass="69084">MWSDNESLADYIDYSHLIKAVTGIIDNDDLLPCSIGIYGDWGSGKSSLMRMTEAKYEGQDDILVIKFNGWLFEGYEDAKTVLMGRIVDEIIAKRKFTDKALKYAAKLLKRIDWIKVAGSTAKYGLSYLTLGPLGAAGVSVTDALTKLKESDYEKYINERQEKPEQDEDETLRSNIQEFHKNFENLIDETKINKIIVFIDDLDRCSPDTVIGTLEAIKLFLFTKKTAFVIGADERLIKYSVRRRFPEVPGDNMEVGRDYLEKLIQYPIRIPPLNTVELTTYINLLFSKLYCPSGSFEPARQGIINAKRTKGFDFVFDQSNIGDFFANTGEEFNDAIALCSQIVPVLSVGLNGNPRQAKRFLNTMLIRISMADAKGIQLKKRILAKLMLLEYFKPETFARFHDLQAHNNGKLDLLKILEHSGDIQKNTETANLSPDQKLLSEDSWIVDWINSSPKISSENLQPYFYFSREKLASTTLNLQRMTPAAQEVLQKLLGESKSLRLSAIKTVKNLSLGEVTSLFEVLVQKVRQEEDLSSENSPLKLIFDISREQPELKSQLITFLNAFPESKLPMTTATLADSVLKDSHSEALSDLLKKWTLSGSKALKTAAKQKLK</sequence>
<protein>
    <recommendedName>
        <fullName evidence="1">KAP NTPase domain-containing protein</fullName>
    </recommendedName>
</protein>
<evidence type="ECO:0000259" key="1">
    <source>
        <dbReference type="Pfam" id="PF07693"/>
    </source>
</evidence>
<dbReference type="AlphaFoldDB" id="A0A0A2MHB5"/>
<evidence type="ECO:0000313" key="2">
    <source>
        <dbReference type="EMBL" id="KGO91016.1"/>
    </source>
</evidence>
<feature type="domain" description="KAP NTPase" evidence="1">
    <location>
        <begin position="14"/>
        <end position="366"/>
    </location>
</feature>
<dbReference type="InterPro" id="IPR011646">
    <property type="entry name" value="KAP_P-loop"/>
</dbReference>
<dbReference type="Pfam" id="PF07693">
    <property type="entry name" value="KAP_NTPase"/>
    <property type="match status" value="1"/>
</dbReference>
<reference evidence="2 3" key="1">
    <citation type="submission" date="2013-09" db="EMBL/GenBank/DDBJ databases">
        <authorList>
            <person name="Zeng Z."/>
            <person name="Chen C."/>
        </authorList>
    </citation>
    <scope>NUCLEOTIDE SEQUENCE [LARGE SCALE GENOMIC DNA]</scope>
    <source>
        <strain evidence="2 3">WB 4.1-42</strain>
    </source>
</reference>
<keyword evidence="3" id="KW-1185">Reference proteome</keyword>
<dbReference type="PANTHER" id="PTHR22674:SF6">
    <property type="entry name" value="NTPASE KAP FAMILY P-LOOP DOMAIN-CONTAINING PROTEIN 1"/>
    <property type="match status" value="1"/>
</dbReference>
<dbReference type="Gene3D" id="3.40.50.300">
    <property type="entry name" value="P-loop containing nucleotide triphosphate hydrolases"/>
    <property type="match status" value="1"/>
</dbReference>
<accession>A0A0A2MHB5</accession>
<dbReference type="PANTHER" id="PTHR22674">
    <property type="entry name" value="NTPASE, KAP FAMILY P-LOOP DOMAIN-CONTAINING 1"/>
    <property type="match status" value="1"/>
</dbReference>
<gene>
    <name evidence="2" type="ORF">Q766_20210</name>
</gene>
<dbReference type="STRING" id="1121898.GCA_000422725_01828"/>
<dbReference type="EMBL" id="JRLY01000029">
    <property type="protein sequence ID" value="KGO91016.1"/>
    <property type="molecule type" value="Genomic_DNA"/>
</dbReference>
<dbReference type="InterPro" id="IPR052754">
    <property type="entry name" value="NTPase_KAP_P-loop"/>
</dbReference>